<evidence type="ECO:0000256" key="3">
    <source>
        <dbReference type="ARBA" id="ARBA00022448"/>
    </source>
</evidence>
<evidence type="ECO:0000256" key="6">
    <source>
        <dbReference type="ARBA" id="ARBA00023136"/>
    </source>
</evidence>
<accession>A0A1F7WLG9</accession>
<dbReference type="Proteomes" id="UP000178735">
    <property type="component" value="Unassembled WGS sequence"/>
</dbReference>
<gene>
    <name evidence="8" type="ORF">A2008_08440</name>
</gene>
<comment type="similarity">
    <text evidence="2">Belongs to the outer membrane factor (OMF) (TC 1.B.17) family.</text>
</comment>
<sequence length="617" mass="68603">MNNKFKLFLISIFTPAILMIGLFLPPPFFASGFSDPDIERAGRITNLVDQLKRSYSKKAAETRLTSELETAPPDTAEVLTHSGYRSDTKEMSALLPSGSYEAEIKFSPVSGEVQMAPLQAIHGITTVEALETALSLNPEIKVQREQVESSRGVLEQASAKFDLQTGLTMEKSQTYTPQVEMLRPYYEDGKLKSQQTAYSLNYSKKTRAGDAYNISVSSTRNMDNTPPGLGIPARTNTGTVNFSITKPLLRGRGDKVNTVEEKYAYLTIDADYFDLLHTVSNVIYNTTAAYWDYAAAVRRLEILKGSGEKARLLMEDTQKLIDASEIPAVEIQSVMANLASKKVSIIQAEQAVYQARSRLGIQLGVKAEEIEGILLPASDFPPIDEEKVMELSKNSGRIKNMALENRNDNKAAGLRKQAAELYLVIARDGLKPQLDLQTGAGYTGLSEGREFEKYFNSLGRNVTGLNVNMRLNYAWPEGNRQARGYLRQQEASYRKADIQYNDVGRNIVSSVLTAISDLEKSYSSYCLVNESLELYEKAVENEKIKYKFGTSTLLDIINVEDRYTGALLDRVSSRASYAQALSKLRYETSTAYGFNDGNFFVDEKLISGFPEIGRTGE</sequence>
<organism evidence="8 9">
    <name type="scientific">Candidatus Wallbacteria bacterium GWC2_49_35</name>
    <dbReference type="NCBI Taxonomy" id="1817813"/>
    <lineage>
        <taxon>Bacteria</taxon>
        <taxon>Candidatus Walliibacteriota</taxon>
    </lineage>
</organism>
<dbReference type="EMBL" id="MGFH01000158">
    <property type="protein sequence ID" value="OGM03676.1"/>
    <property type="molecule type" value="Genomic_DNA"/>
</dbReference>
<keyword evidence="7" id="KW-0998">Cell outer membrane</keyword>
<dbReference type="Pfam" id="PF02321">
    <property type="entry name" value="OEP"/>
    <property type="match status" value="1"/>
</dbReference>
<evidence type="ECO:0000256" key="7">
    <source>
        <dbReference type="ARBA" id="ARBA00023237"/>
    </source>
</evidence>
<proteinExistence type="inferred from homology"/>
<dbReference type="GO" id="GO:0015288">
    <property type="term" value="F:porin activity"/>
    <property type="evidence" value="ECO:0007669"/>
    <property type="project" value="TreeGrafter"/>
</dbReference>
<dbReference type="PANTHER" id="PTHR30026:SF20">
    <property type="entry name" value="OUTER MEMBRANE PROTEIN TOLC"/>
    <property type="match status" value="1"/>
</dbReference>
<dbReference type="GO" id="GO:1990281">
    <property type="term" value="C:efflux pump complex"/>
    <property type="evidence" value="ECO:0007669"/>
    <property type="project" value="TreeGrafter"/>
</dbReference>
<protein>
    <recommendedName>
        <fullName evidence="10">Outer membrane efflux protein</fullName>
    </recommendedName>
</protein>
<dbReference type="AlphaFoldDB" id="A0A1F7WLG9"/>
<reference evidence="8 9" key="1">
    <citation type="journal article" date="2016" name="Nat. Commun.">
        <title>Thousands of microbial genomes shed light on interconnected biogeochemical processes in an aquifer system.</title>
        <authorList>
            <person name="Anantharaman K."/>
            <person name="Brown C.T."/>
            <person name="Hug L.A."/>
            <person name="Sharon I."/>
            <person name="Castelle C.J."/>
            <person name="Probst A.J."/>
            <person name="Thomas B.C."/>
            <person name="Singh A."/>
            <person name="Wilkins M.J."/>
            <person name="Karaoz U."/>
            <person name="Brodie E.L."/>
            <person name="Williams K.H."/>
            <person name="Hubbard S.S."/>
            <person name="Banfield J.F."/>
        </authorList>
    </citation>
    <scope>NUCLEOTIDE SEQUENCE [LARGE SCALE GENOMIC DNA]</scope>
</reference>
<dbReference type="InterPro" id="IPR003423">
    <property type="entry name" value="OMP_efflux"/>
</dbReference>
<evidence type="ECO:0000313" key="8">
    <source>
        <dbReference type="EMBL" id="OGM03676.1"/>
    </source>
</evidence>
<evidence type="ECO:0000256" key="4">
    <source>
        <dbReference type="ARBA" id="ARBA00022452"/>
    </source>
</evidence>
<dbReference type="GO" id="GO:0015562">
    <property type="term" value="F:efflux transmembrane transporter activity"/>
    <property type="evidence" value="ECO:0007669"/>
    <property type="project" value="InterPro"/>
</dbReference>
<keyword evidence="6" id="KW-0472">Membrane</keyword>
<name>A0A1F7WLG9_9BACT</name>
<comment type="caution">
    <text evidence="8">The sequence shown here is derived from an EMBL/GenBank/DDBJ whole genome shotgun (WGS) entry which is preliminary data.</text>
</comment>
<dbReference type="PANTHER" id="PTHR30026">
    <property type="entry name" value="OUTER MEMBRANE PROTEIN TOLC"/>
    <property type="match status" value="1"/>
</dbReference>
<evidence type="ECO:0000313" key="9">
    <source>
        <dbReference type="Proteomes" id="UP000178735"/>
    </source>
</evidence>
<keyword evidence="3" id="KW-0813">Transport</keyword>
<keyword evidence="4" id="KW-1134">Transmembrane beta strand</keyword>
<evidence type="ECO:0000256" key="1">
    <source>
        <dbReference type="ARBA" id="ARBA00004442"/>
    </source>
</evidence>
<keyword evidence="5" id="KW-0812">Transmembrane</keyword>
<evidence type="ECO:0008006" key="10">
    <source>
        <dbReference type="Google" id="ProtNLM"/>
    </source>
</evidence>
<dbReference type="Gene3D" id="1.20.1600.10">
    <property type="entry name" value="Outer membrane efflux proteins (OEP)"/>
    <property type="match status" value="1"/>
</dbReference>
<dbReference type="InterPro" id="IPR051906">
    <property type="entry name" value="TolC-like"/>
</dbReference>
<dbReference type="SUPFAM" id="SSF56954">
    <property type="entry name" value="Outer membrane efflux proteins (OEP)"/>
    <property type="match status" value="1"/>
</dbReference>
<comment type="subcellular location">
    <subcellularLocation>
        <location evidence="1">Cell outer membrane</location>
    </subcellularLocation>
</comment>
<evidence type="ECO:0000256" key="5">
    <source>
        <dbReference type="ARBA" id="ARBA00022692"/>
    </source>
</evidence>
<dbReference type="STRING" id="1817813.A2008_08440"/>
<dbReference type="GO" id="GO:0009279">
    <property type="term" value="C:cell outer membrane"/>
    <property type="evidence" value="ECO:0007669"/>
    <property type="project" value="UniProtKB-SubCell"/>
</dbReference>
<evidence type="ECO:0000256" key="2">
    <source>
        <dbReference type="ARBA" id="ARBA00007613"/>
    </source>
</evidence>